<reference evidence="2" key="1">
    <citation type="submission" date="2014-12" db="EMBL/GenBank/DDBJ databases">
        <title>Insight into the proteome of Arion vulgaris.</title>
        <authorList>
            <person name="Aradska J."/>
            <person name="Bulat T."/>
            <person name="Smidak R."/>
            <person name="Sarate P."/>
            <person name="Gangsoo J."/>
            <person name="Sialana F."/>
            <person name="Bilban M."/>
            <person name="Lubec G."/>
        </authorList>
    </citation>
    <scope>NUCLEOTIDE SEQUENCE</scope>
    <source>
        <tissue evidence="2">Skin</tissue>
    </source>
</reference>
<evidence type="ECO:0000256" key="1">
    <source>
        <dbReference type="SAM" id="MobiDB-lite"/>
    </source>
</evidence>
<accession>A0A0B6ZYN4</accession>
<gene>
    <name evidence="2" type="primary">ORF87886</name>
</gene>
<dbReference type="AlphaFoldDB" id="A0A0B6ZYN4"/>
<name>A0A0B6ZYN4_9EUPU</name>
<organism evidence="2">
    <name type="scientific">Arion vulgaris</name>
    <dbReference type="NCBI Taxonomy" id="1028688"/>
    <lineage>
        <taxon>Eukaryota</taxon>
        <taxon>Metazoa</taxon>
        <taxon>Spiralia</taxon>
        <taxon>Lophotrochozoa</taxon>
        <taxon>Mollusca</taxon>
        <taxon>Gastropoda</taxon>
        <taxon>Heterobranchia</taxon>
        <taxon>Euthyneura</taxon>
        <taxon>Panpulmonata</taxon>
        <taxon>Eupulmonata</taxon>
        <taxon>Stylommatophora</taxon>
        <taxon>Helicina</taxon>
        <taxon>Arionoidea</taxon>
        <taxon>Arionidae</taxon>
        <taxon>Arion</taxon>
    </lineage>
</organism>
<proteinExistence type="predicted"/>
<feature type="region of interest" description="Disordered" evidence="1">
    <location>
        <begin position="1"/>
        <end position="29"/>
    </location>
</feature>
<sequence>MQNQGQHPGVTHHWNQIPERPNQVSFGDRMNVGDKELSDLLDFSAVRVLLL</sequence>
<dbReference type="EMBL" id="HACG01026838">
    <property type="protein sequence ID" value="CEK73703.1"/>
    <property type="molecule type" value="Transcribed_RNA"/>
</dbReference>
<protein>
    <submittedName>
        <fullName evidence="2">Uncharacterized protein</fullName>
    </submittedName>
</protein>
<evidence type="ECO:0000313" key="2">
    <source>
        <dbReference type="EMBL" id="CEK73703.1"/>
    </source>
</evidence>